<reference evidence="1 2" key="1">
    <citation type="submission" date="2015-01" db="EMBL/GenBank/DDBJ databases">
        <title>Genome sequence of Mycobacterium llatzerense and Mycobacterium immunogenum recovered from brain abscess.</title>
        <authorList>
            <person name="Greninger A.L."/>
            <person name="Langelier C."/>
            <person name="Cunningham G."/>
            <person name="Chiu C.Y."/>
            <person name="Miller S."/>
        </authorList>
    </citation>
    <scope>NUCLEOTIDE SEQUENCE [LARGE SCALE GENOMIC DNA]</scope>
    <source>
        <strain evidence="1 2">CLUC14</strain>
    </source>
</reference>
<sequence length="74" mass="8225">MALHPSTQHLIDLFDFDHLPPHLQDVSRELAEVAAFMVGVLGEGPELTTGLRKLLEAKDCFVRQAVIDARKKTS</sequence>
<protein>
    <submittedName>
        <fullName evidence="1">Uncharacterized protein</fullName>
    </submittedName>
</protein>
<dbReference type="Proteomes" id="UP000032221">
    <property type="component" value="Unassembled WGS sequence"/>
</dbReference>
<dbReference type="RefSeq" id="WP_043984944.1">
    <property type="nucleotide sequence ID" value="NZ_JXST01000006.1"/>
</dbReference>
<comment type="caution">
    <text evidence="1">The sequence shown here is derived from an EMBL/GenBank/DDBJ whole genome shotgun (WGS) entry which is preliminary data.</text>
</comment>
<dbReference type="PATRIC" id="fig|280871.6.peg.1311"/>
<keyword evidence="2" id="KW-1185">Reference proteome</keyword>
<evidence type="ECO:0000313" key="2">
    <source>
        <dbReference type="Proteomes" id="UP000032221"/>
    </source>
</evidence>
<organism evidence="1 2">
    <name type="scientific">Mycolicibacterium llatzerense</name>
    <dbReference type="NCBI Taxonomy" id="280871"/>
    <lineage>
        <taxon>Bacteria</taxon>
        <taxon>Bacillati</taxon>
        <taxon>Actinomycetota</taxon>
        <taxon>Actinomycetes</taxon>
        <taxon>Mycobacteriales</taxon>
        <taxon>Mycobacteriaceae</taxon>
        <taxon>Mycolicibacterium</taxon>
    </lineage>
</organism>
<gene>
    <name evidence="1" type="ORF">TL10_06375</name>
</gene>
<accession>A0A0D1LAQ5</accession>
<proteinExistence type="predicted"/>
<dbReference type="AlphaFoldDB" id="A0A0D1LAQ5"/>
<evidence type="ECO:0000313" key="1">
    <source>
        <dbReference type="EMBL" id="KIU17880.1"/>
    </source>
</evidence>
<name>A0A0D1LAQ5_9MYCO</name>
<dbReference type="STRING" id="280871.TL10_06375"/>
<dbReference type="EMBL" id="JXST01000006">
    <property type="protein sequence ID" value="KIU17880.1"/>
    <property type="molecule type" value="Genomic_DNA"/>
</dbReference>
<dbReference type="OrthoDB" id="3268964at2"/>